<dbReference type="PANTHER" id="PTHR43046">
    <property type="entry name" value="GDP-MANNOSE MANNOSYL HYDROLASE"/>
    <property type="match status" value="1"/>
</dbReference>
<feature type="region of interest" description="Disordered" evidence="3">
    <location>
        <begin position="1"/>
        <end position="23"/>
    </location>
</feature>
<organism evidence="5 6">
    <name type="scientific">Streptomyces iconiensis</name>
    <dbReference type="NCBI Taxonomy" id="1384038"/>
    <lineage>
        <taxon>Bacteria</taxon>
        <taxon>Bacillati</taxon>
        <taxon>Actinomycetota</taxon>
        <taxon>Actinomycetes</taxon>
        <taxon>Kitasatosporales</taxon>
        <taxon>Streptomycetaceae</taxon>
        <taxon>Streptomyces</taxon>
    </lineage>
</organism>
<evidence type="ECO:0000256" key="3">
    <source>
        <dbReference type="SAM" id="MobiDB-lite"/>
    </source>
</evidence>
<dbReference type="SUPFAM" id="SSF55811">
    <property type="entry name" value="Nudix"/>
    <property type="match status" value="1"/>
</dbReference>
<keyword evidence="6" id="KW-1185">Reference proteome</keyword>
<dbReference type="EMBL" id="JANCPR020000040">
    <property type="protein sequence ID" value="MDJ1136432.1"/>
    <property type="molecule type" value="Genomic_DNA"/>
</dbReference>
<evidence type="ECO:0000313" key="5">
    <source>
        <dbReference type="EMBL" id="MDJ1136432.1"/>
    </source>
</evidence>
<dbReference type="Pfam" id="PF00293">
    <property type="entry name" value="NUDIX"/>
    <property type="match status" value="1"/>
</dbReference>
<dbReference type="Proteomes" id="UP001214441">
    <property type="component" value="Unassembled WGS sequence"/>
</dbReference>
<dbReference type="InterPro" id="IPR015797">
    <property type="entry name" value="NUDIX_hydrolase-like_dom_sf"/>
</dbReference>
<protein>
    <submittedName>
        <fullName evidence="5">NUDIX domain-containing protein</fullName>
    </submittedName>
</protein>
<sequence>MLCGAGSWDKTRGPRGRGGRVAQSPVRVTVHACVNRTGRRWRRPPAGRGGSGVAVHASGESPRLGRHLARAGAVEPRIRPSSRQPGGVVRPWPHAIGAHLVFERGRRVLLGRRAPGAAFAPDTWHLPAGHVEDESVRACAVREAYEELGFVLDEPDLELVHTVHVRGAGAGEPRLQLFFRVHRWSGEPQLREPDRCREWAWWPRAALPCPVVGYARTALEGIAQGWTYTSVGWSV</sequence>
<comment type="caution">
    <text evidence="5">The sequence shown here is derived from an EMBL/GenBank/DDBJ whole genome shotgun (WGS) entry which is preliminary data.</text>
</comment>
<evidence type="ECO:0000256" key="1">
    <source>
        <dbReference type="ARBA" id="ARBA00001946"/>
    </source>
</evidence>
<feature type="domain" description="Nudix hydrolase" evidence="4">
    <location>
        <begin position="91"/>
        <end position="224"/>
    </location>
</feature>
<dbReference type="PROSITE" id="PS51462">
    <property type="entry name" value="NUDIX"/>
    <property type="match status" value="1"/>
</dbReference>
<feature type="region of interest" description="Disordered" evidence="3">
    <location>
        <begin position="40"/>
        <end position="64"/>
    </location>
</feature>
<accession>A0ABT7A510</accession>
<reference evidence="5 6" key="1">
    <citation type="submission" date="2023-05" db="EMBL/GenBank/DDBJ databases">
        <title>Streptantibioticus silvisoli sp. nov., acidotolerant actinomycetes 1 from pine litter.</title>
        <authorList>
            <person name="Swiecimska M."/>
            <person name="Golinska P."/>
            <person name="Sangal V."/>
            <person name="Wachnowicz B."/>
            <person name="Goodfellow M."/>
        </authorList>
    </citation>
    <scope>NUCLEOTIDE SEQUENCE [LARGE SCALE GENOMIC DNA]</scope>
    <source>
        <strain evidence="5 6">DSM 42109</strain>
    </source>
</reference>
<evidence type="ECO:0000259" key="4">
    <source>
        <dbReference type="PROSITE" id="PS51462"/>
    </source>
</evidence>
<gene>
    <name evidence="5" type="ORF">NMN56_031700</name>
</gene>
<dbReference type="Gene3D" id="3.90.79.10">
    <property type="entry name" value="Nucleoside Triphosphate Pyrophosphohydrolase"/>
    <property type="match status" value="1"/>
</dbReference>
<evidence type="ECO:0000313" key="6">
    <source>
        <dbReference type="Proteomes" id="UP001214441"/>
    </source>
</evidence>
<comment type="cofactor">
    <cofactor evidence="1">
        <name>Mg(2+)</name>
        <dbReference type="ChEBI" id="CHEBI:18420"/>
    </cofactor>
</comment>
<name>A0ABT7A510_9ACTN</name>
<keyword evidence="2" id="KW-0378">Hydrolase</keyword>
<dbReference type="PANTHER" id="PTHR43046:SF16">
    <property type="entry name" value="ADP-RIBOSE PYROPHOSPHATASE YJHB-RELATED"/>
    <property type="match status" value="1"/>
</dbReference>
<proteinExistence type="predicted"/>
<evidence type="ECO:0000256" key="2">
    <source>
        <dbReference type="ARBA" id="ARBA00022801"/>
    </source>
</evidence>
<dbReference type="InterPro" id="IPR000086">
    <property type="entry name" value="NUDIX_hydrolase_dom"/>
</dbReference>